<dbReference type="EMBL" id="QTKU01000010">
    <property type="protein sequence ID" value="MBS8262802.1"/>
    <property type="molecule type" value="Genomic_DNA"/>
</dbReference>
<comment type="caution">
    <text evidence="1">The sequence shown here is derived from an EMBL/GenBank/DDBJ whole genome shotgun (WGS) entry which is preliminary data.</text>
</comment>
<reference evidence="1" key="2">
    <citation type="journal article" date="2021" name="Microorganisms">
        <title>Bacterial Dimethylsulfoniopropionate Biosynthesis in the East China Sea.</title>
        <authorList>
            <person name="Liu J."/>
            <person name="Zhang Y."/>
            <person name="Liu J."/>
            <person name="Zhong H."/>
            <person name="Williams B.T."/>
            <person name="Zheng Y."/>
            <person name="Curson A.R.J."/>
            <person name="Sun C."/>
            <person name="Sun H."/>
            <person name="Song D."/>
            <person name="Wagner Mackenzie B."/>
            <person name="Bermejo Martinez A."/>
            <person name="Todd J.D."/>
            <person name="Zhang X.H."/>
        </authorList>
    </citation>
    <scope>NUCLEOTIDE SEQUENCE</scope>
    <source>
        <strain evidence="1">AESS21</strain>
    </source>
</reference>
<reference evidence="1" key="1">
    <citation type="submission" date="2018-08" db="EMBL/GenBank/DDBJ databases">
        <authorList>
            <person name="Jin W."/>
            <person name="Wang H."/>
            <person name="Yang Y."/>
            <person name="Li M."/>
            <person name="Liu J."/>
        </authorList>
    </citation>
    <scope>NUCLEOTIDE SEQUENCE</scope>
    <source>
        <strain evidence="1">AESS21</strain>
    </source>
</reference>
<sequence length="607" mass="67255">MVENVKALAEWQASAPNTSANTLPDLQIYVICSLTVIEDLETTPAIGQLLKLGSPLLTLLVTLPTDDAIECFRTRAFRSDLHQTAMPILESNLKSVVSRLGDKSVLCFVPRHSVLTAGYARALENVMAGATEMDIDTNGIGVARAGAWLETDLDLARCLSPESLLQARQSRPERRRLAACWAKLRAIFNGETNITVLADELHSLSSDPLRKYLLYPAAEACSPQIADLYRSFFLNFGQRMQFTRESQVQVNNGHRKQTVANIQVDVLPPGTRSSEGILELYTDDTRHNSPARMTIKQELKIAAIAGDPGPTVPLSAVGPLPVQATAVLRTQHDVQRTDFQICIPPQNVTGDMVTCYVNRGGAGNPVIRAFADSLRCELRYAEDETGYRAGIPVVWGVLRGSDRIVQNARKNNQYFFYIDHAYFSRGHGKNYRIARNSYEAGAVRVCPGDRLDVLDIAVQPWRRGGSSILVCPPTEYFMKAHGCPNWLDETLMTLRHSTDREIVVRRKPKPGETVEPIEDAFRRSFALVTHSSNIAIEAAIAGVPVFVSGTSAAAPIGETDFSRIEMPVYPDRDAWLRHLAYNQYTMAEIADGTAWRMLLELETRPFA</sequence>
<dbReference type="Proteomes" id="UP000705379">
    <property type="component" value="Unassembled WGS sequence"/>
</dbReference>
<organism evidence="1 2">
    <name type="scientific">Roseibium polysiphoniae</name>
    <dbReference type="NCBI Taxonomy" id="2571221"/>
    <lineage>
        <taxon>Bacteria</taxon>
        <taxon>Pseudomonadati</taxon>
        <taxon>Pseudomonadota</taxon>
        <taxon>Alphaproteobacteria</taxon>
        <taxon>Hyphomicrobiales</taxon>
        <taxon>Stappiaceae</taxon>
        <taxon>Roseibium</taxon>
    </lineage>
</organism>
<name>A0A944CHQ4_9HYPH</name>
<accession>A0A944CHQ4</accession>
<gene>
    <name evidence="1" type="ORF">DYI23_21470</name>
</gene>
<protein>
    <submittedName>
        <fullName evidence="1">Uncharacterized protein</fullName>
    </submittedName>
</protein>
<proteinExistence type="predicted"/>
<evidence type="ECO:0000313" key="2">
    <source>
        <dbReference type="Proteomes" id="UP000705379"/>
    </source>
</evidence>
<evidence type="ECO:0000313" key="1">
    <source>
        <dbReference type="EMBL" id="MBS8262802.1"/>
    </source>
</evidence>
<dbReference type="AlphaFoldDB" id="A0A944CHQ4"/>